<dbReference type="CDD" id="cd03794">
    <property type="entry name" value="GT4_WbuB-like"/>
    <property type="match status" value="1"/>
</dbReference>
<dbReference type="InterPro" id="IPR001296">
    <property type="entry name" value="Glyco_trans_1"/>
</dbReference>
<dbReference type="RefSeq" id="WP_311400991.1">
    <property type="nucleotide sequence ID" value="NZ_JAVRBG010000004.1"/>
</dbReference>
<dbReference type="SUPFAM" id="SSF53756">
    <property type="entry name" value="UDP-Glycosyltransferase/glycogen phosphorylase"/>
    <property type="match status" value="1"/>
</dbReference>
<evidence type="ECO:0000313" key="2">
    <source>
        <dbReference type="EMBL" id="MDT0294037.1"/>
    </source>
</evidence>
<gene>
    <name evidence="2" type="ORF">RLT85_05270</name>
</gene>
<dbReference type="EMBL" id="JAVRBG010000004">
    <property type="protein sequence ID" value="MDT0294037.1"/>
    <property type="molecule type" value="Genomic_DNA"/>
</dbReference>
<dbReference type="Gene3D" id="3.40.50.2000">
    <property type="entry name" value="Glycogen Phosphorylase B"/>
    <property type="match status" value="2"/>
</dbReference>
<evidence type="ECO:0000259" key="1">
    <source>
        <dbReference type="Pfam" id="PF00534"/>
    </source>
</evidence>
<keyword evidence="3" id="KW-1185">Reference proteome</keyword>
<reference evidence="3" key="1">
    <citation type="submission" date="2023-07" db="EMBL/GenBank/DDBJ databases">
        <title>Isolating and identifying novel microbial strains from the Mariana Trench.</title>
        <authorList>
            <person name="Fu H."/>
        </authorList>
    </citation>
    <scope>NUCLEOTIDE SEQUENCE [LARGE SCALE GENOMIC DNA]</scope>
    <source>
        <strain evidence="3">T-y2</strain>
    </source>
</reference>
<organism evidence="2 3">
    <name type="scientific">Mesonia ostreae</name>
    <dbReference type="NCBI Taxonomy" id="861110"/>
    <lineage>
        <taxon>Bacteria</taxon>
        <taxon>Pseudomonadati</taxon>
        <taxon>Bacteroidota</taxon>
        <taxon>Flavobacteriia</taxon>
        <taxon>Flavobacteriales</taxon>
        <taxon>Flavobacteriaceae</taxon>
        <taxon>Mesonia</taxon>
    </lineage>
</organism>
<dbReference type="PANTHER" id="PTHR12526:SF609">
    <property type="entry name" value="LIPOPOLYSACCHARIDE BIOSYNTHESIS PROTEIN"/>
    <property type="match status" value="1"/>
</dbReference>
<accession>A0ABU2KH53</accession>
<evidence type="ECO:0000313" key="3">
    <source>
        <dbReference type="Proteomes" id="UP001182991"/>
    </source>
</evidence>
<comment type="caution">
    <text evidence="2">The sequence shown here is derived from an EMBL/GenBank/DDBJ whole genome shotgun (WGS) entry which is preliminary data.</text>
</comment>
<proteinExistence type="predicted"/>
<protein>
    <submittedName>
        <fullName evidence="2">Glycosyltransferase family 4 protein</fullName>
    </submittedName>
</protein>
<feature type="domain" description="Glycosyl transferase family 1" evidence="1">
    <location>
        <begin position="208"/>
        <end position="373"/>
    </location>
</feature>
<dbReference type="PANTHER" id="PTHR12526">
    <property type="entry name" value="GLYCOSYLTRANSFERASE"/>
    <property type="match status" value="1"/>
</dbReference>
<dbReference type="Proteomes" id="UP001182991">
    <property type="component" value="Unassembled WGS sequence"/>
</dbReference>
<sequence>MKVLLLVDDYLPHSTKIGAKMMHELAMGLLERGHEVAVATPDFRIKSGYQEEKIDGVRVYRFRSPNVKHESKVKRALNETALSFNAYRNLRPVFNSIQFDKIVAYSPSIFFGPLIKKLKKKWNAKSYLILRDIFPQWVIDQGIVKEKSPVVTYFRKFEKINYAAADRIGLQSPKNLEWFNAKFGLQKKTEVLFNWSSETPINIPSDSFKRKNNLGDKVVFFYGGNMGEAQDMMNLVRLARNLKNEDKAHFVFAGSGNEFHLVEEAIKTFELSNLTLLKPVSQKIYREMLSEFDIGLFSLHKSHSTHNFPGKLLGYMAQGLPILGSVNKGNDVLEVIENAQAGYVCLNGDDEVFKDNALKLLQNNTERKQLGLNSNRLLQDKFSVQSCIETILA</sequence>
<name>A0ABU2KH53_9FLAO</name>
<dbReference type="Pfam" id="PF00534">
    <property type="entry name" value="Glycos_transf_1"/>
    <property type="match status" value="1"/>
</dbReference>